<evidence type="ECO:0000256" key="3">
    <source>
        <dbReference type="ARBA" id="ARBA00012438"/>
    </source>
</evidence>
<evidence type="ECO:0000256" key="5">
    <source>
        <dbReference type="ARBA" id="ARBA00022741"/>
    </source>
</evidence>
<keyword evidence="7" id="KW-0067">ATP-binding</keyword>
<evidence type="ECO:0000256" key="7">
    <source>
        <dbReference type="ARBA" id="ARBA00022840"/>
    </source>
</evidence>
<dbReference type="EMBL" id="JAGTPW010000015">
    <property type="protein sequence ID" value="MBR8644734.1"/>
    <property type="molecule type" value="Genomic_DNA"/>
</dbReference>
<keyword evidence="6" id="KW-0418">Kinase</keyword>
<dbReference type="InterPro" id="IPR004358">
    <property type="entry name" value="Sig_transdc_His_kin-like_C"/>
</dbReference>
<accession>A0A941FL27</accession>
<dbReference type="GO" id="GO:0007234">
    <property type="term" value="P:osmosensory signaling via phosphorelay pathway"/>
    <property type="evidence" value="ECO:0007669"/>
    <property type="project" value="TreeGrafter"/>
</dbReference>
<dbReference type="SUPFAM" id="SSF55874">
    <property type="entry name" value="ATPase domain of HSP90 chaperone/DNA topoisomerase II/histidine kinase"/>
    <property type="match status" value="1"/>
</dbReference>
<evidence type="ECO:0000256" key="4">
    <source>
        <dbReference type="ARBA" id="ARBA00022679"/>
    </source>
</evidence>
<dbReference type="AlphaFoldDB" id="A0A941FL27"/>
<evidence type="ECO:0000313" key="11">
    <source>
        <dbReference type="Proteomes" id="UP000680045"/>
    </source>
</evidence>
<comment type="caution">
    <text evidence="10">The sequence shown here is derived from an EMBL/GenBank/DDBJ whole genome shotgun (WGS) entry which is preliminary data.</text>
</comment>
<dbReference type="InterPro" id="IPR005467">
    <property type="entry name" value="His_kinase_dom"/>
</dbReference>
<keyword evidence="5" id="KW-0547">Nucleotide-binding</keyword>
<dbReference type="GO" id="GO:0000156">
    <property type="term" value="F:phosphorelay response regulator activity"/>
    <property type="evidence" value="ECO:0007669"/>
    <property type="project" value="TreeGrafter"/>
</dbReference>
<dbReference type="PANTHER" id="PTHR42878:SF7">
    <property type="entry name" value="SENSOR HISTIDINE KINASE GLRK"/>
    <property type="match status" value="1"/>
</dbReference>
<dbReference type="InterPro" id="IPR036890">
    <property type="entry name" value="HATPase_C_sf"/>
</dbReference>
<evidence type="ECO:0000256" key="8">
    <source>
        <dbReference type="ARBA" id="ARBA00023012"/>
    </source>
</evidence>
<feature type="domain" description="Histidine kinase" evidence="9">
    <location>
        <begin position="1"/>
        <end position="94"/>
    </location>
</feature>
<dbReference type="EC" id="2.7.13.3" evidence="3"/>
<proteinExistence type="predicted"/>
<evidence type="ECO:0000259" key="9">
    <source>
        <dbReference type="PROSITE" id="PS50109"/>
    </source>
</evidence>
<comment type="catalytic activity">
    <reaction evidence="1">
        <text>ATP + protein L-histidine = ADP + protein N-phospho-L-histidine.</text>
        <dbReference type="EC" id="2.7.13.3"/>
    </reaction>
</comment>
<dbReference type="PANTHER" id="PTHR42878">
    <property type="entry name" value="TWO-COMPONENT HISTIDINE KINASE"/>
    <property type="match status" value="1"/>
</dbReference>
<dbReference type="Proteomes" id="UP000680045">
    <property type="component" value="Unassembled WGS sequence"/>
</dbReference>
<dbReference type="Pfam" id="PF02518">
    <property type="entry name" value="HATPase_c"/>
    <property type="match status" value="1"/>
</dbReference>
<reference evidence="10" key="1">
    <citation type="submission" date="2021-04" db="EMBL/GenBank/DDBJ databases">
        <title>Whole genome sequencing of Enterococci isolates from hospitalized patients.</title>
        <authorList>
            <person name="Ogoti B.M."/>
            <person name="Onyambu F.G."/>
        </authorList>
    </citation>
    <scope>NUCLEOTIDE SEQUENCE</scope>
    <source>
        <strain evidence="10">242</strain>
    </source>
</reference>
<keyword evidence="8" id="KW-0902">Two-component regulatory system</keyword>
<dbReference type="PROSITE" id="PS50109">
    <property type="entry name" value="HIS_KIN"/>
    <property type="match status" value="1"/>
</dbReference>
<evidence type="ECO:0000313" key="10">
    <source>
        <dbReference type="EMBL" id="MBR8644734.1"/>
    </source>
</evidence>
<dbReference type="InterPro" id="IPR050351">
    <property type="entry name" value="BphY/WalK/GraS-like"/>
</dbReference>
<evidence type="ECO:0000256" key="2">
    <source>
        <dbReference type="ARBA" id="ARBA00004370"/>
    </source>
</evidence>
<evidence type="ECO:0000256" key="1">
    <source>
        <dbReference type="ARBA" id="ARBA00000085"/>
    </source>
</evidence>
<gene>
    <name evidence="10" type="ORF">KEH51_10675</name>
</gene>
<dbReference type="PRINTS" id="PR00344">
    <property type="entry name" value="BCTRLSENSOR"/>
</dbReference>
<organism evidence="10 11">
    <name type="scientific">Peribacillus frigoritolerans</name>
    <dbReference type="NCBI Taxonomy" id="450367"/>
    <lineage>
        <taxon>Bacteria</taxon>
        <taxon>Bacillati</taxon>
        <taxon>Bacillota</taxon>
        <taxon>Bacilli</taxon>
        <taxon>Bacillales</taxon>
        <taxon>Bacillaceae</taxon>
        <taxon>Peribacillus</taxon>
    </lineage>
</organism>
<dbReference type="Gene3D" id="3.30.565.10">
    <property type="entry name" value="Histidine kinase-like ATPase, C-terminal domain"/>
    <property type="match status" value="1"/>
</dbReference>
<evidence type="ECO:0000256" key="6">
    <source>
        <dbReference type="ARBA" id="ARBA00022777"/>
    </source>
</evidence>
<name>A0A941FL27_9BACI</name>
<comment type="subcellular location">
    <subcellularLocation>
        <location evidence="2">Membrane</location>
    </subcellularLocation>
</comment>
<dbReference type="GO" id="GO:0005524">
    <property type="term" value="F:ATP binding"/>
    <property type="evidence" value="ECO:0007669"/>
    <property type="project" value="UniProtKB-KW"/>
</dbReference>
<keyword evidence="4" id="KW-0808">Transferase</keyword>
<sequence>MLKPKIKEKNLSIVREFAGDIQATADTQQIKQVLVNVILNAIQASNTGGTLIFRAYYRDVFTVVEIEDEGIGISEEDIDKIFEPFYTRKPNGSG</sequence>
<protein>
    <recommendedName>
        <fullName evidence="3">histidine kinase</fullName>
        <ecNumber evidence="3">2.7.13.3</ecNumber>
    </recommendedName>
</protein>
<dbReference type="GO" id="GO:0030295">
    <property type="term" value="F:protein kinase activator activity"/>
    <property type="evidence" value="ECO:0007669"/>
    <property type="project" value="TreeGrafter"/>
</dbReference>
<dbReference type="GO" id="GO:0004673">
    <property type="term" value="F:protein histidine kinase activity"/>
    <property type="evidence" value="ECO:0007669"/>
    <property type="project" value="UniProtKB-EC"/>
</dbReference>
<dbReference type="InterPro" id="IPR003594">
    <property type="entry name" value="HATPase_dom"/>
</dbReference>